<evidence type="ECO:0000256" key="5">
    <source>
        <dbReference type="ARBA" id="ARBA00022519"/>
    </source>
</evidence>
<evidence type="ECO:0000256" key="6">
    <source>
        <dbReference type="ARBA" id="ARBA00022553"/>
    </source>
</evidence>
<dbReference type="GO" id="GO:0000155">
    <property type="term" value="F:phosphorelay sensor kinase activity"/>
    <property type="evidence" value="ECO:0007669"/>
    <property type="project" value="InterPro"/>
</dbReference>
<keyword evidence="12 18" id="KW-1133">Transmembrane helix</keyword>
<dbReference type="AlphaFoldDB" id="A0A437QVI7"/>
<keyword evidence="4" id="KW-1003">Cell membrane</keyword>
<protein>
    <recommendedName>
        <fullName evidence="16">C4-dicarboxylate transport sensor protein DctB</fullName>
        <ecNumber evidence="3">2.7.13.3</ecNumber>
    </recommendedName>
</protein>
<dbReference type="InterPro" id="IPR004358">
    <property type="entry name" value="Sig_transdc_His_kin-like_C"/>
</dbReference>
<evidence type="ECO:0000259" key="19">
    <source>
        <dbReference type="PROSITE" id="PS50109"/>
    </source>
</evidence>
<dbReference type="Pfam" id="PF00512">
    <property type="entry name" value="HisKA"/>
    <property type="match status" value="1"/>
</dbReference>
<dbReference type="Pfam" id="PF02743">
    <property type="entry name" value="dCache_1"/>
    <property type="match status" value="1"/>
</dbReference>
<sequence length="633" mass="68567">MASGLGRISAAGLFNGAARPVKATAALVLVLVCVTGAVMWQTAYWVRQVTLDEIGEQSRTTLNLIVENLRGDLGKYRYLPQVLAVNPLFPSVLTGDRGPGAIEAANLELERINAISGALDTYLMDDSGLTIAASNWAAEKPFIGKNFSYRPYFRSAMHGSLGRYFALGTTSGERGYYFAYPVRDGERVVGAVVVKLDIGRHERSWRSGENEILVVDDQGVIFLSSNPDWRFKALHPLSDEARQSVEGVRRYVGQDLSPLGFKKEGAAGGSGTPVSVTLPAGRGRKDKQDFLMQQVAMTEAGWNVLLLAKTDLVATQVRFGLAVAAICLASLALAATALHQRRRRVSERIAMQEEANAELELRVRDRTNKLTEANLELQREIGDRKRAEEEAQKAQAGLVQATKLAALGQLSAGLSHELNQPLAAIRSYADNAGEFLDRDQPETARKNLRGIAELTERMARIIRNLRTYARDEPLELRPTSLRQAIDESLTLLQARVDGEAAAVDVRMAEGDVLVVAGVVRLQQVFLNLLSNALDAMQGKAEKTIVIEIEGGARDVTVRIRDTGPGIPDDMVSNVFDPFFSTKQVGQGMGLGLSISFGLVNQFGGSIEAANAPEGGAVFTIRLRRAAQSVGAVA</sequence>
<dbReference type="Pfam" id="PF02518">
    <property type="entry name" value="HATPase_c"/>
    <property type="match status" value="1"/>
</dbReference>
<dbReference type="SUPFAM" id="SSF103190">
    <property type="entry name" value="Sensory domain-like"/>
    <property type="match status" value="1"/>
</dbReference>
<evidence type="ECO:0000256" key="13">
    <source>
        <dbReference type="ARBA" id="ARBA00023012"/>
    </source>
</evidence>
<evidence type="ECO:0000256" key="4">
    <source>
        <dbReference type="ARBA" id="ARBA00022475"/>
    </source>
</evidence>
<dbReference type="SUPFAM" id="SSF55874">
    <property type="entry name" value="ATPase domain of HSP90 chaperone/DNA topoisomerase II/histidine kinase"/>
    <property type="match status" value="1"/>
</dbReference>
<dbReference type="SMART" id="SM00387">
    <property type="entry name" value="HATPase_c"/>
    <property type="match status" value="1"/>
</dbReference>
<dbReference type="PIRSF" id="PIRSF036431">
    <property type="entry name" value="STHK_DctB"/>
    <property type="match status" value="1"/>
</dbReference>
<dbReference type="InterPro" id="IPR005467">
    <property type="entry name" value="His_kinase_dom"/>
</dbReference>
<name>A0A437QVI7_9PROT</name>
<dbReference type="EC" id="2.7.13.3" evidence="3"/>
<dbReference type="InterPro" id="IPR033479">
    <property type="entry name" value="dCache_1"/>
</dbReference>
<evidence type="ECO:0000313" key="21">
    <source>
        <dbReference type="Proteomes" id="UP000287447"/>
    </source>
</evidence>
<evidence type="ECO:0000256" key="12">
    <source>
        <dbReference type="ARBA" id="ARBA00022989"/>
    </source>
</evidence>
<dbReference type="Proteomes" id="UP000287447">
    <property type="component" value="Unassembled WGS sequence"/>
</dbReference>
<evidence type="ECO:0000256" key="10">
    <source>
        <dbReference type="ARBA" id="ARBA00022777"/>
    </source>
</evidence>
<keyword evidence="5" id="KW-0997">Cell inner membrane</keyword>
<dbReference type="GO" id="GO:0005524">
    <property type="term" value="F:ATP binding"/>
    <property type="evidence" value="ECO:0007669"/>
    <property type="project" value="UniProtKB-KW"/>
</dbReference>
<dbReference type="Gene3D" id="3.30.450.20">
    <property type="entry name" value="PAS domain"/>
    <property type="match status" value="2"/>
</dbReference>
<feature type="domain" description="Histidine kinase" evidence="19">
    <location>
        <begin position="413"/>
        <end position="626"/>
    </location>
</feature>
<evidence type="ECO:0000256" key="2">
    <source>
        <dbReference type="ARBA" id="ARBA00004429"/>
    </source>
</evidence>
<dbReference type="InterPro" id="IPR017055">
    <property type="entry name" value="Sig_transdc_His_kinase_DctB"/>
</dbReference>
<evidence type="ECO:0000256" key="3">
    <source>
        <dbReference type="ARBA" id="ARBA00012438"/>
    </source>
</evidence>
<dbReference type="PRINTS" id="PR00344">
    <property type="entry name" value="BCTRLSENSOR"/>
</dbReference>
<dbReference type="CDD" id="cd00082">
    <property type="entry name" value="HisKA"/>
    <property type="match status" value="1"/>
</dbReference>
<evidence type="ECO:0000313" key="20">
    <source>
        <dbReference type="EMBL" id="RVU38534.1"/>
    </source>
</evidence>
<dbReference type="Gene3D" id="1.10.287.130">
    <property type="match status" value="1"/>
</dbReference>
<keyword evidence="14 18" id="KW-0472">Membrane</keyword>
<evidence type="ECO:0000256" key="14">
    <source>
        <dbReference type="ARBA" id="ARBA00023136"/>
    </source>
</evidence>
<dbReference type="FunFam" id="3.30.450.20:FF:000127">
    <property type="entry name" value="C4-dicarboxylate transport sensor protein"/>
    <property type="match status" value="1"/>
</dbReference>
<dbReference type="PANTHER" id="PTHR43065:SF46">
    <property type="entry name" value="C4-DICARBOXYLATE TRANSPORT SENSOR PROTEIN DCTB"/>
    <property type="match status" value="1"/>
</dbReference>
<keyword evidence="10 20" id="KW-0418">Kinase</keyword>
<evidence type="ECO:0000256" key="18">
    <source>
        <dbReference type="SAM" id="Phobius"/>
    </source>
</evidence>
<evidence type="ECO:0000256" key="17">
    <source>
        <dbReference type="SAM" id="Coils"/>
    </source>
</evidence>
<dbReference type="InterPro" id="IPR029151">
    <property type="entry name" value="Sensor-like_sf"/>
</dbReference>
<keyword evidence="21" id="KW-1185">Reference proteome</keyword>
<evidence type="ECO:0000256" key="9">
    <source>
        <dbReference type="ARBA" id="ARBA00022741"/>
    </source>
</evidence>
<dbReference type="SMART" id="SM00388">
    <property type="entry name" value="HisKA"/>
    <property type="match status" value="1"/>
</dbReference>
<feature type="transmembrane region" description="Helical" evidence="18">
    <location>
        <begin position="21"/>
        <end position="40"/>
    </location>
</feature>
<evidence type="ECO:0000256" key="8">
    <source>
        <dbReference type="ARBA" id="ARBA00022692"/>
    </source>
</evidence>
<keyword evidence="7" id="KW-0808">Transferase</keyword>
<evidence type="ECO:0000256" key="7">
    <source>
        <dbReference type="ARBA" id="ARBA00022679"/>
    </source>
</evidence>
<dbReference type="PROSITE" id="PS50109">
    <property type="entry name" value="HIS_KIN"/>
    <property type="match status" value="1"/>
</dbReference>
<dbReference type="SUPFAM" id="SSF47384">
    <property type="entry name" value="Homodimeric domain of signal transducing histidine kinase"/>
    <property type="match status" value="1"/>
</dbReference>
<dbReference type="InterPro" id="IPR003661">
    <property type="entry name" value="HisK_dim/P_dom"/>
</dbReference>
<keyword evidence="17" id="KW-0175">Coiled coil</keyword>
<dbReference type="GO" id="GO:0005886">
    <property type="term" value="C:plasma membrane"/>
    <property type="evidence" value="ECO:0007669"/>
    <property type="project" value="UniProtKB-SubCell"/>
</dbReference>
<evidence type="ECO:0000256" key="15">
    <source>
        <dbReference type="ARBA" id="ARBA00059004"/>
    </source>
</evidence>
<evidence type="ECO:0000256" key="11">
    <source>
        <dbReference type="ARBA" id="ARBA00022840"/>
    </source>
</evidence>
<keyword evidence="9" id="KW-0547">Nucleotide-binding</keyword>
<evidence type="ECO:0000256" key="1">
    <source>
        <dbReference type="ARBA" id="ARBA00000085"/>
    </source>
</evidence>
<keyword evidence="11" id="KW-0067">ATP-binding</keyword>
<dbReference type="FunFam" id="1.10.287.130:FF:000049">
    <property type="entry name" value="C4-dicarboxylate transport sensor protein DctB"/>
    <property type="match status" value="1"/>
</dbReference>
<comment type="caution">
    <text evidence="20">The sequence shown here is derived from an EMBL/GenBank/DDBJ whole genome shotgun (WGS) entry which is preliminary data.</text>
</comment>
<feature type="coiled-coil region" evidence="17">
    <location>
        <begin position="342"/>
        <end position="404"/>
    </location>
</feature>
<reference evidence="21" key="1">
    <citation type="submission" date="2019-01" db="EMBL/GenBank/DDBJ databases">
        <title>Gri0909 isolated from a small marine red alga.</title>
        <authorList>
            <person name="Kim J."/>
            <person name="Jeong S.E."/>
            <person name="Jeon C.O."/>
        </authorList>
    </citation>
    <scope>NUCLEOTIDE SEQUENCE [LARGE SCALE GENOMIC DNA]</scope>
    <source>
        <strain evidence="21">Gri0909</strain>
    </source>
</reference>
<comment type="catalytic activity">
    <reaction evidence="1">
        <text>ATP + protein L-histidine = ADP + protein N-phospho-L-histidine.</text>
        <dbReference type="EC" id="2.7.13.3"/>
    </reaction>
</comment>
<keyword evidence="6" id="KW-0597">Phosphoprotein</keyword>
<gene>
    <name evidence="20" type="ORF">EOI86_04420</name>
</gene>
<evidence type="ECO:0000256" key="16">
    <source>
        <dbReference type="ARBA" id="ARBA00073143"/>
    </source>
</evidence>
<dbReference type="InterPro" id="IPR003594">
    <property type="entry name" value="HATPase_dom"/>
</dbReference>
<accession>A0A437QVI7</accession>
<dbReference type="PANTHER" id="PTHR43065">
    <property type="entry name" value="SENSOR HISTIDINE KINASE"/>
    <property type="match status" value="1"/>
</dbReference>
<dbReference type="InterPro" id="IPR036097">
    <property type="entry name" value="HisK_dim/P_sf"/>
</dbReference>
<dbReference type="OrthoDB" id="7568856at2"/>
<keyword evidence="8 18" id="KW-0812">Transmembrane</keyword>
<feature type="transmembrane region" description="Helical" evidence="18">
    <location>
        <begin position="319"/>
        <end position="338"/>
    </location>
</feature>
<dbReference type="RefSeq" id="WP_127763906.1">
    <property type="nucleotide sequence ID" value="NZ_SADE01000001.1"/>
</dbReference>
<organism evidence="20 21">
    <name type="scientific">Hwanghaeella grinnelliae</name>
    <dbReference type="NCBI Taxonomy" id="2500179"/>
    <lineage>
        <taxon>Bacteria</taxon>
        <taxon>Pseudomonadati</taxon>
        <taxon>Pseudomonadota</taxon>
        <taxon>Alphaproteobacteria</taxon>
        <taxon>Rhodospirillales</taxon>
        <taxon>Rhodospirillaceae</taxon>
        <taxon>Hwanghaeella</taxon>
    </lineage>
</organism>
<dbReference type="Gene3D" id="6.10.250.3020">
    <property type="match status" value="1"/>
</dbReference>
<keyword evidence="13" id="KW-0902">Two-component regulatory system</keyword>
<dbReference type="InterPro" id="IPR036890">
    <property type="entry name" value="HATPase_C_sf"/>
</dbReference>
<comment type="function">
    <text evidence="15">Member of the two-component regulatory system DctB/DctD involved in the transport of C4-dicarboxylates. DctB functions as a membrane-associated protein kinase that phosphorylates DctD in response to environmental signals.</text>
</comment>
<comment type="subcellular location">
    <subcellularLocation>
        <location evidence="2">Cell inner membrane</location>
        <topology evidence="2">Multi-pass membrane protein</topology>
    </subcellularLocation>
</comment>
<dbReference type="EMBL" id="SADE01000001">
    <property type="protein sequence ID" value="RVU38534.1"/>
    <property type="molecule type" value="Genomic_DNA"/>
</dbReference>
<proteinExistence type="predicted"/>
<dbReference type="Gene3D" id="3.30.565.10">
    <property type="entry name" value="Histidine kinase-like ATPase, C-terminal domain"/>
    <property type="match status" value="1"/>
</dbReference>